<evidence type="ECO:0000313" key="2">
    <source>
        <dbReference type="EMBL" id="AHE55922.1"/>
    </source>
</evidence>
<dbReference type="RefSeq" id="WP_158014122.1">
    <property type="nucleotide sequence ID" value="NZ_CP006644.1"/>
</dbReference>
<dbReference type="STRING" id="1123269.NX02_21450"/>
<protein>
    <submittedName>
        <fullName evidence="2">Uncharacterized protein</fullName>
    </submittedName>
</protein>
<reference evidence="2 3" key="1">
    <citation type="submission" date="2013-07" db="EMBL/GenBank/DDBJ databases">
        <title>Completed genome of Sphingomonas sanxanigenens NX02.</title>
        <authorList>
            <person name="Ma T."/>
            <person name="Huang H."/>
            <person name="Wu M."/>
            <person name="Li X."/>
            <person name="Li G."/>
        </authorList>
    </citation>
    <scope>NUCLEOTIDE SEQUENCE [LARGE SCALE GENOMIC DNA]</scope>
    <source>
        <strain evidence="2 3">NX02</strain>
    </source>
</reference>
<evidence type="ECO:0000313" key="3">
    <source>
        <dbReference type="Proteomes" id="UP000018851"/>
    </source>
</evidence>
<keyword evidence="3" id="KW-1185">Reference proteome</keyword>
<feature type="region of interest" description="Disordered" evidence="1">
    <location>
        <begin position="1"/>
        <end position="27"/>
    </location>
</feature>
<dbReference type="PATRIC" id="fig|1123269.5.peg.4198"/>
<accession>W0AH93</accession>
<evidence type="ECO:0000256" key="1">
    <source>
        <dbReference type="SAM" id="MobiDB-lite"/>
    </source>
</evidence>
<proteinExistence type="predicted"/>
<dbReference type="KEGG" id="ssan:NX02_21450"/>
<organism evidence="2 3">
    <name type="scientific">Sphingomonas sanxanigenens DSM 19645 = NX02</name>
    <dbReference type="NCBI Taxonomy" id="1123269"/>
    <lineage>
        <taxon>Bacteria</taxon>
        <taxon>Pseudomonadati</taxon>
        <taxon>Pseudomonadota</taxon>
        <taxon>Alphaproteobacteria</taxon>
        <taxon>Sphingomonadales</taxon>
        <taxon>Sphingomonadaceae</taxon>
        <taxon>Sphingomonas</taxon>
    </lineage>
</organism>
<sequence>MTPEPEPDERPADADAADEPRPPLTDRERILCGLAPLMPPDEWSV</sequence>
<gene>
    <name evidence="2" type="ORF">NX02_21450</name>
</gene>
<dbReference type="HOGENOM" id="CLU_3205419_0_0_5"/>
<dbReference type="AlphaFoldDB" id="W0AH93"/>
<dbReference type="Proteomes" id="UP000018851">
    <property type="component" value="Chromosome"/>
</dbReference>
<feature type="compositionally biased region" description="Basic and acidic residues" evidence="1">
    <location>
        <begin position="8"/>
        <end position="27"/>
    </location>
</feature>
<dbReference type="EMBL" id="CP006644">
    <property type="protein sequence ID" value="AHE55922.1"/>
    <property type="molecule type" value="Genomic_DNA"/>
</dbReference>
<name>W0AH93_9SPHN</name>